<accession>X1A3T6</accession>
<dbReference type="AlphaFoldDB" id="X1A3T6"/>
<gene>
    <name evidence="1" type="ORF">S01H4_20488</name>
</gene>
<name>X1A3T6_9ZZZZ</name>
<dbReference type="EMBL" id="BART01009219">
    <property type="protein sequence ID" value="GAG64832.1"/>
    <property type="molecule type" value="Genomic_DNA"/>
</dbReference>
<proteinExistence type="predicted"/>
<feature type="non-terminal residue" evidence="1">
    <location>
        <position position="1"/>
    </location>
</feature>
<protein>
    <submittedName>
        <fullName evidence="1">Uncharacterized protein</fullName>
    </submittedName>
</protein>
<organism evidence="1">
    <name type="scientific">marine sediment metagenome</name>
    <dbReference type="NCBI Taxonomy" id="412755"/>
    <lineage>
        <taxon>unclassified sequences</taxon>
        <taxon>metagenomes</taxon>
        <taxon>ecological metagenomes</taxon>
    </lineage>
</organism>
<evidence type="ECO:0000313" key="1">
    <source>
        <dbReference type="EMBL" id="GAG64832.1"/>
    </source>
</evidence>
<comment type="caution">
    <text evidence="1">The sequence shown here is derived from an EMBL/GenBank/DDBJ whole genome shotgun (WGS) entry which is preliminary data.</text>
</comment>
<reference evidence="1" key="1">
    <citation type="journal article" date="2014" name="Front. Microbiol.">
        <title>High frequency of phylogenetically diverse reductive dehalogenase-homologous genes in deep subseafloor sedimentary metagenomes.</title>
        <authorList>
            <person name="Kawai M."/>
            <person name="Futagami T."/>
            <person name="Toyoda A."/>
            <person name="Takaki Y."/>
            <person name="Nishi S."/>
            <person name="Hori S."/>
            <person name="Arai W."/>
            <person name="Tsubouchi T."/>
            <person name="Morono Y."/>
            <person name="Uchiyama I."/>
            <person name="Ito T."/>
            <person name="Fujiyama A."/>
            <person name="Inagaki F."/>
            <person name="Takami H."/>
        </authorList>
    </citation>
    <scope>NUCLEOTIDE SEQUENCE</scope>
    <source>
        <strain evidence="1">Expedition CK06-06</strain>
    </source>
</reference>
<sequence length="202" mass="21504">VILNGTSFTSSTGSIKLDTLGNNEFLGKVKLESSTGSQESYAVKTNFTRGFQALASTGSLTLNYTNCLMGDNLIGTVSTGSVTFKSFNMVYTKDINLNLEASTGSIYAELYQYITMGANVTGTWETSTGSVNVVYIDNLVNTNVRFIGSTSTGLINYTPHATMEITSLGSIYSTLNYGDGAYIYLFSLDTSTGSINANAQSS</sequence>